<dbReference type="Gene3D" id="1.25.40.10">
    <property type="entry name" value="Tetratricopeptide repeat domain"/>
    <property type="match status" value="1"/>
</dbReference>
<dbReference type="EMBL" id="JBANRG010000018">
    <property type="protein sequence ID" value="KAK7458026.1"/>
    <property type="molecule type" value="Genomic_DNA"/>
</dbReference>
<proteinExistence type="predicted"/>
<dbReference type="InterPro" id="IPR011990">
    <property type="entry name" value="TPR-like_helical_dom_sf"/>
</dbReference>
<keyword evidence="3" id="KW-1185">Reference proteome</keyword>
<dbReference type="InterPro" id="IPR024983">
    <property type="entry name" value="CHAT_dom"/>
</dbReference>
<name>A0ABR1JF81_9AGAR</name>
<dbReference type="Pfam" id="PF12770">
    <property type="entry name" value="CHAT"/>
    <property type="match status" value="1"/>
</dbReference>
<protein>
    <recommendedName>
        <fullName evidence="1">CHAT domain-containing protein</fullName>
    </recommendedName>
</protein>
<dbReference type="Proteomes" id="UP001498398">
    <property type="component" value="Unassembled WGS sequence"/>
</dbReference>
<feature type="domain" description="CHAT" evidence="1">
    <location>
        <begin position="368"/>
        <end position="641"/>
    </location>
</feature>
<reference evidence="2 3" key="1">
    <citation type="submission" date="2024-01" db="EMBL/GenBank/DDBJ databases">
        <title>A draft genome for the cacao thread blight pathogen Marasmiellus scandens.</title>
        <authorList>
            <person name="Baruah I.K."/>
            <person name="Leung J."/>
            <person name="Bukari Y."/>
            <person name="Amoako-Attah I."/>
            <person name="Meinhardt L.W."/>
            <person name="Bailey B.A."/>
            <person name="Cohen S.P."/>
        </authorList>
    </citation>
    <scope>NUCLEOTIDE SEQUENCE [LARGE SCALE GENOMIC DNA]</scope>
    <source>
        <strain evidence="2 3">GH-19</strain>
    </source>
</reference>
<organism evidence="2 3">
    <name type="scientific">Marasmiellus scandens</name>
    <dbReference type="NCBI Taxonomy" id="2682957"/>
    <lineage>
        <taxon>Eukaryota</taxon>
        <taxon>Fungi</taxon>
        <taxon>Dikarya</taxon>
        <taxon>Basidiomycota</taxon>
        <taxon>Agaricomycotina</taxon>
        <taxon>Agaricomycetes</taxon>
        <taxon>Agaricomycetidae</taxon>
        <taxon>Agaricales</taxon>
        <taxon>Marasmiineae</taxon>
        <taxon>Omphalotaceae</taxon>
        <taxon>Marasmiellus</taxon>
    </lineage>
</organism>
<evidence type="ECO:0000313" key="3">
    <source>
        <dbReference type="Proteomes" id="UP001498398"/>
    </source>
</evidence>
<gene>
    <name evidence="2" type="ORF">VKT23_009934</name>
</gene>
<evidence type="ECO:0000313" key="2">
    <source>
        <dbReference type="EMBL" id="KAK7458026.1"/>
    </source>
</evidence>
<sequence length="661" mass="73333">MADTDEAIVFLSRALREIDDDHQEKPTLSNSLGLAYIRRFENLHQPEDFNSSASALEAAVELTPDGHPMKVSYLMDLGYVYRVHCQAFGVSTYFERALSSFQSAASSSWGVPMTRVQACRSWIGTCMEQNTPLERIWPAYAIMMELVPRTASLGRTTGGRHKELSSIGYDVRRAVAFSIRLGKYKEALEWLDQGRSIVWGQLLNLRTPIDVLRENNPVLADELAQVGSSLDIASTRNPESNSALPGSMEKVAQDHRRFAEEWERLVARVREISGFESFLRPKRLEDLCKAAKKRPIIVINVCDDQCDALTLREDHPNDVLHVPLPLFSDVEAGRLHEKLQGVSHSSNIRERVMKPRVGIARSGGFDDILGTLWSCVVKPVLTSLNISVSTLPDTPPRVTWCTTGSLAFLPIHAAGDYNATELGHRATDFVTSSYAPTISSLLRNISATNKPAFGGLLAVSQQNTPGLTPLYNTKAEVKEISEYADPSTLTCLDGEYATVASVQTSMDTCSWVHFACHGMQNTEDPLRSAFCLEDGHLELGTIITKSYVHTEFAFLSACQTSTGDENLSEEAVHLAAGMQLAGFQSVIATMWSIRDEDGPVVAKEVYSRLFAEEKKRMPDSAGSAHALHAAVTRLREETKPTEREDWDGWFLRWIPFIHLGI</sequence>
<evidence type="ECO:0000259" key="1">
    <source>
        <dbReference type="Pfam" id="PF12770"/>
    </source>
</evidence>
<comment type="caution">
    <text evidence="2">The sequence shown here is derived from an EMBL/GenBank/DDBJ whole genome shotgun (WGS) entry which is preliminary data.</text>
</comment>
<accession>A0ABR1JF81</accession>